<feature type="binding site" evidence="15">
    <location>
        <position position="284"/>
    </location>
    <ligand>
        <name>Mg(2+)</name>
        <dbReference type="ChEBI" id="CHEBI:18420"/>
        <label>2</label>
    </ligand>
</feature>
<organism evidence="18 19">
    <name type="scientific">Fluviicola chungangensis</name>
    <dbReference type="NCBI Taxonomy" id="2597671"/>
    <lineage>
        <taxon>Bacteria</taxon>
        <taxon>Pseudomonadati</taxon>
        <taxon>Bacteroidota</taxon>
        <taxon>Flavobacteriia</taxon>
        <taxon>Flavobacteriales</taxon>
        <taxon>Crocinitomicaceae</taxon>
        <taxon>Fluviicola</taxon>
    </lineage>
</organism>
<feature type="binding site" evidence="15">
    <location>
        <position position="284"/>
    </location>
    <ligand>
        <name>Mg(2+)</name>
        <dbReference type="ChEBI" id="CHEBI:18420"/>
        <label>1</label>
    </ligand>
</feature>
<dbReference type="InterPro" id="IPR011095">
    <property type="entry name" value="Dala_Dala_lig_C"/>
</dbReference>
<keyword evidence="10 13" id="KW-0573">Peptidoglycan synthesis</keyword>
<dbReference type="Gene3D" id="3.40.50.20">
    <property type="match status" value="1"/>
</dbReference>
<dbReference type="GO" id="GO:0005737">
    <property type="term" value="C:cytoplasm"/>
    <property type="evidence" value="ECO:0007669"/>
    <property type="project" value="UniProtKB-SubCell"/>
</dbReference>
<evidence type="ECO:0000313" key="19">
    <source>
        <dbReference type="Proteomes" id="UP000316008"/>
    </source>
</evidence>
<evidence type="ECO:0000256" key="13">
    <source>
        <dbReference type="HAMAP-Rule" id="MF_00047"/>
    </source>
</evidence>
<gene>
    <name evidence="13" type="primary">ddl</name>
    <name evidence="18" type="ORF">FO442_07635</name>
</gene>
<dbReference type="EC" id="6.3.2.4" evidence="4 13"/>
<keyword evidence="7 16" id="KW-0547">Nucleotide-binding</keyword>
<comment type="pathway">
    <text evidence="13">Cell wall biogenesis; peptidoglycan biosynthesis.</text>
</comment>
<dbReference type="GO" id="GO:0005524">
    <property type="term" value="F:ATP binding"/>
    <property type="evidence" value="ECO:0007669"/>
    <property type="project" value="UniProtKB-UniRule"/>
</dbReference>
<evidence type="ECO:0000256" key="6">
    <source>
        <dbReference type="ARBA" id="ARBA00022598"/>
    </source>
</evidence>
<comment type="caution">
    <text evidence="18">The sequence shown here is derived from an EMBL/GenBank/DDBJ whole genome shotgun (WGS) entry which is preliminary data.</text>
</comment>
<evidence type="ECO:0000259" key="17">
    <source>
        <dbReference type="PROSITE" id="PS50975"/>
    </source>
</evidence>
<feature type="active site" evidence="14">
    <location>
        <position position="162"/>
    </location>
</feature>
<keyword evidence="5 13" id="KW-0963">Cytoplasm</keyword>
<evidence type="ECO:0000256" key="3">
    <source>
        <dbReference type="ARBA" id="ARBA00010871"/>
    </source>
</evidence>
<comment type="subcellular location">
    <subcellularLocation>
        <location evidence="2 13">Cytoplasm</location>
    </subcellularLocation>
</comment>
<dbReference type="PROSITE" id="PS00844">
    <property type="entry name" value="DALA_DALA_LIGASE_2"/>
    <property type="match status" value="1"/>
</dbReference>
<evidence type="ECO:0000256" key="7">
    <source>
        <dbReference type="ARBA" id="ARBA00022741"/>
    </source>
</evidence>
<dbReference type="EMBL" id="VLPL01000003">
    <property type="protein sequence ID" value="TSJ45616.1"/>
    <property type="molecule type" value="Genomic_DNA"/>
</dbReference>
<reference evidence="18 19" key="1">
    <citation type="submission" date="2019-07" db="EMBL/GenBank/DDBJ databases">
        <authorList>
            <person name="Huq M.A."/>
        </authorList>
    </citation>
    <scope>NUCLEOTIDE SEQUENCE [LARGE SCALE GENOMIC DNA]</scope>
    <source>
        <strain evidence="18 19">MAH-3</strain>
    </source>
</reference>
<accession>A0A556N0D3</accession>
<evidence type="ECO:0000256" key="15">
    <source>
        <dbReference type="PIRSR" id="PIRSR039102-3"/>
    </source>
</evidence>
<evidence type="ECO:0000256" key="16">
    <source>
        <dbReference type="PROSITE-ProRule" id="PRU00409"/>
    </source>
</evidence>
<evidence type="ECO:0000256" key="8">
    <source>
        <dbReference type="ARBA" id="ARBA00022840"/>
    </source>
</evidence>
<dbReference type="Pfam" id="PF07478">
    <property type="entry name" value="Dala_Dala_lig_C"/>
    <property type="match status" value="1"/>
</dbReference>
<dbReference type="InterPro" id="IPR011761">
    <property type="entry name" value="ATP-grasp"/>
</dbReference>
<evidence type="ECO:0000256" key="11">
    <source>
        <dbReference type="ARBA" id="ARBA00023316"/>
    </source>
</evidence>
<sequence>MKLVGLFCGGYSSEFEISLKSAQTIMDNFPETYEVVPIHVFENGWFVPSGSERLPFSIESMSYPINGEERRIDVGLIYIHGDPGENGKIQALLDMKGIPYVNSNALASELSFDKWYCNQFLSRFGIPVAKSLFLKSRDQYTTDQIINELGIPCFVKPSDSGSSFGISKVSKSEDLQPALDKAFEEGDTVVIESFLKGTEVTCGIYRSPKELVTLPLTEIVTENDFFDYEAKYLGQSQEITPARVSDTIRNAVWETSKEVYNLLQLKSIARIDFMLVNDIPHVIEVNTTPGFSAASLVPQMLAEAGISITDFWTQIFEVELGKR</sequence>
<dbReference type="GO" id="GO:0046872">
    <property type="term" value="F:metal ion binding"/>
    <property type="evidence" value="ECO:0007669"/>
    <property type="project" value="UniProtKB-KW"/>
</dbReference>
<name>A0A556N0D3_9FLAO</name>
<dbReference type="Gene3D" id="3.30.1490.20">
    <property type="entry name" value="ATP-grasp fold, A domain"/>
    <property type="match status" value="1"/>
</dbReference>
<dbReference type="SUPFAM" id="SSF56059">
    <property type="entry name" value="Glutathione synthetase ATP-binding domain-like"/>
    <property type="match status" value="1"/>
</dbReference>
<evidence type="ECO:0000256" key="5">
    <source>
        <dbReference type="ARBA" id="ARBA00022490"/>
    </source>
</evidence>
<dbReference type="PROSITE" id="PS00843">
    <property type="entry name" value="DALA_DALA_LIGASE_1"/>
    <property type="match status" value="1"/>
</dbReference>
<proteinExistence type="inferred from homology"/>
<protein>
    <recommendedName>
        <fullName evidence="4 13">D-alanine--D-alanine ligase</fullName>
        <ecNumber evidence="4 13">6.3.2.4</ecNumber>
    </recommendedName>
    <alternativeName>
        <fullName evidence="13">D-Ala-D-Ala ligase</fullName>
    </alternativeName>
    <alternativeName>
        <fullName evidence="13">D-alanylalanine synthetase</fullName>
    </alternativeName>
</protein>
<dbReference type="AlphaFoldDB" id="A0A556N0D3"/>
<feature type="binding site" evidence="15">
    <location>
        <position position="272"/>
    </location>
    <ligand>
        <name>Mg(2+)</name>
        <dbReference type="ChEBI" id="CHEBI:18420"/>
        <label>1</label>
    </ligand>
</feature>
<keyword evidence="9 13" id="KW-0133">Cell shape</keyword>
<evidence type="ECO:0000256" key="4">
    <source>
        <dbReference type="ARBA" id="ARBA00012216"/>
    </source>
</evidence>
<comment type="catalytic activity">
    <reaction evidence="12 13">
        <text>2 D-alanine + ATP = D-alanyl-D-alanine + ADP + phosphate + H(+)</text>
        <dbReference type="Rhea" id="RHEA:11224"/>
        <dbReference type="ChEBI" id="CHEBI:15378"/>
        <dbReference type="ChEBI" id="CHEBI:30616"/>
        <dbReference type="ChEBI" id="CHEBI:43474"/>
        <dbReference type="ChEBI" id="CHEBI:57416"/>
        <dbReference type="ChEBI" id="CHEBI:57822"/>
        <dbReference type="ChEBI" id="CHEBI:456216"/>
        <dbReference type="EC" id="6.3.2.4"/>
    </reaction>
</comment>
<feature type="binding site" evidence="15">
    <location>
        <position position="286"/>
    </location>
    <ligand>
        <name>Mg(2+)</name>
        <dbReference type="ChEBI" id="CHEBI:18420"/>
        <label>2</label>
    </ligand>
</feature>
<dbReference type="SUPFAM" id="SSF52440">
    <property type="entry name" value="PreATP-grasp domain"/>
    <property type="match status" value="1"/>
</dbReference>
<dbReference type="HAMAP" id="MF_00047">
    <property type="entry name" value="Dala_Dala_lig"/>
    <property type="match status" value="1"/>
</dbReference>
<keyword evidence="8 16" id="KW-0067">ATP-binding</keyword>
<feature type="active site" evidence="14">
    <location>
        <position position="295"/>
    </location>
</feature>
<dbReference type="InterPro" id="IPR005905">
    <property type="entry name" value="D_ala_D_ala"/>
</dbReference>
<dbReference type="Proteomes" id="UP000316008">
    <property type="component" value="Unassembled WGS sequence"/>
</dbReference>
<dbReference type="InterPro" id="IPR016185">
    <property type="entry name" value="PreATP-grasp_dom_sf"/>
</dbReference>
<comment type="cofactor">
    <cofactor evidence="15">
        <name>Mg(2+)</name>
        <dbReference type="ChEBI" id="CHEBI:18420"/>
    </cofactor>
    <cofactor evidence="15">
        <name>Mn(2+)</name>
        <dbReference type="ChEBI" id="CHEBI:29035"/>
    </cofactor>
    <text evidence="15">Binds 2 magnesium or manganese ions per subunit.</text>
</comment>
<feature type="active site" evidence="14">
    <location>
        <position position="14"/>
    </location>
</feature>
<dbReference type="PIRSF" id="PIRSF039102">
    <property type="entry name" value="Ddl/VanB"/>
    <property type="match status" value="1"/>
</dbReference>
<dbReference type="PROSITE" id="PS50975">
    <property type="entry name" value="ATP_GRASP"/>
    <property type="match status" value="1"/>
</dbReference>
<dbReference type="Pfam" id="PF01820">
    <property type="entry name" value="Dala_Dala_lig_N"/>
    <property type="match status" value="1"/>
</dbReference>
<dbReference type="PANTHER" id="PTHR23132">
    <property type="entry name" value="D-ALANINE--D-ALANINE LIGASE"/>
    <property type="match status" value="1"/>
</dbReference>
<evidence type="ECO:0000256" key="12">
    <source>
        <dbReference type="ARBA" id="ARBA00047614"/>
    </source>
</evidence>
<dbReference type="NCBIfam" id="TIGR01205">
    <property type="entry name" value="D_ala_D_alaTIGR"/>
    <property type="match status" value="1"/>
</dbReference>
<dbReference type="OrthoDB" id="9813261at2"/>
<feature type="domain" description="ATP-grasp" evidence="17">
    <location>
        <begin position="118"/>
        <end position="317"/>
    </location>
</feature>
<dbReference type="InterPro" id="IPR000291">
    <property type="entry name" value="D-Ala_lig_Van_CS"/>
</dbReference>
<dbReference type="UniPathway" id="UPA00219"/>
<dbReference type="Gene3D" id="3.30.470.20">
    <property type="entry name" value="ATP-grasp fold, B domain"/>
    <property type="match status" value="1"/>
</dbReference>
<evidence type="ECO:0000256" key="10">
    <source>
        <dbReference type="ARBA" id="ARBA00022984"/>
    </source>
</evidence>
<evidence type="ECO:0000313" key="18">
    <source>
        <dbReference type="EMBL" id="TSJ45616.1"/>
    </source>
</evidence>
<dbReference type="GO" id="GO:0071555">
    <property type="term" value="P:cell wall organization"/>
    <property type="evidence" value="ECO:0007669"/>
    <property type="project" value="UniProtKB-KW"/>
</dbReference>
<evidence type="ECO:0000256" key="1">
    <source>
        <dbReference type="ARBA" id="ARBA00001936"/>
    </source>
</evidence>
<keyword evidence="6 13" id="KW-0436">Ligase</keyword>
<dbReference type="PANTHER" id="PTHR23132:SF23">
    <property type="entry name" value="D-ALANINE--D-ALANINE LIGASE B"/>
    <property type="match status" value="1"/>
</dbReference>
<dbReference type="InterPro" id="IPR011127">
    <property type="entry name" value="Dala_Dala_lig_N"/>
</dbReference>
<comment type="cofactor">
    <cofactor evidence="1">
        <name>Mn(2+)</name>
        <dbReference type="ChEBI" id="CHEBI:29035"/>
    </cofactor>
</comment>
<dbReference type="GO" id="GO:0008716">
    <property type="term" value="F:D-alanine-D-alanine ligase activity"/>
    <property type="evidence" value="ECO:0007669"/>
    <property type="project" value="UniProtKB-UniRule"/>
</dbReference>
<keyword evidence="11 13" id="KW-0961">Cell wall biogenesis/degradation</keyword>
<dbReference type="NCBIfam" id="NF002527">
    <property type="entry name" value="PRK01966.1-3"/>
    <property type="match status" value="1"/>
</dbReference>
<dbReference type="RefSeq" id="WP_144332572.1">
    <property type="nucleotide sequence ID" value="NZ_VLPL01000003.1"/>
</dbReference>
<evidence type="ECO:0000256" key="2">
    <source>
        <dbReference type="ARBA" id="ARBA00004496"/>
    </source>
</evidence>
<comment type="similarity">
    <text evidence="3 13">Belongs to the D-alanine--D-alanine ligase family.</text>
</comment>
<evidence type="ECO:0000256" key="14">
    <source>
        <dbReference type="PIRSR" id="PIRSR039102-1"/>
    </source>
</evidence>
<dbReference type="InterPro" id="IPR013815">
    <property type="entry name" value="ATP_grasp_subdomain_1"/>
</dbReference>
<keyword evidence="15" id="KW-0479">Metal-binding</keyword>
<dbReference type="GO" id="GO:0009252">
    <property type="term" value="P:peptidoglycan biosynthetic process"/>
    <property type="evidence" value="ECO:0007669"/>
    <property type="project" value="UniProtKB-UniRule"/>
</dbReference>
<keyword evidence="15" id="KW-0464">Manganese</keyword>
<keyword evidence="15" id="KW-0460">Magnesium</keyword>
<comment type="function">
    <text evidence="13">Cell wall formation.</text>
</comment>
<evidence type="ECO:0000256" key="9">
    <source>
        <dbReference type="ARBA" id="ARBA00022960"/>
    </source>
</evidence>
<keyword evidence="19" id="KW-1185">Reference proteome</keyword>
<dbReference type="GO" id="GO:0008360">
    <property type="term" value="P:regulation of cell shape"/>
    <property type="evidence" value="ECO:0007669"/>
    <property type="project" value="UniProtKB-KW"/>
</dbReference>